<dbReference type="GO" id="GO:0009252">
    <property type="term" value="P:peptidoglycan biosynthetic process"/>
    <property type="evidence" value="ECO:0007669"/>
    <property type="project" value="UniProtKB-UniRule"/>
</dbReference>
<reference evidence="18 19" key="1">
    <citation type="journal article" date="2016" name="Nat. Commun.">
        <title>Thousands of microbial genomes shed light on interconnected biogeochemical processes in an aquifer system.</title>
        <authorList>
            <person name="Anantharaman K."/>
            <person name="Brown C.T."/>
            <person name="Hug L.A."/>
            <person name="Sharon I."/>
            <person name="Castelle C.J."/>
            <person name="Probst A.J."/>
            <person name="Thomas B.C."/>
            <person name="Singh A."/>
            <person name="Wilkins M.J."/>
            <person name="Karaoz U."/>
            <person name="Brodie E.L."/>
            <person name="Williams K.H."/>
            <person name="Hubbard S.S."/>
            <person name="Banfield J.F."/>
        </authorList>
    </citation>
    <scope>NUCLEOTIDE SEQUENCE [LARGE SCALE GENOMIC DNA]</scope>
</reference>
<dbReference type="HAMAP" id="MF_00037">
    <property type="entry name" value="MurB"/>
    <property type="match status" value="1"/>
</dbReference>
<keyword evidence="9 16" id="KW-0521">NADP</keyword>
<dbReference type="PANTHER" id="PTHR21071:SF4">
    <property type="entry name" value="UDP-N-ACETYLENOLPYRUVOYLGLUCOSAMINE REDUCTASE"/>
    <property type="match status" value="1"/>
</dbReference>
<dbReference type="UniPathway" id="UPA00219"/>
<dbReference type="Pfam" id="PF02873">
    <property type="entry name" value="MurB_C"/>
    <property type="match status" value="1"/>
</dbReference>
<feature type="active site" evidence="16">
    <location>
        <position position="295"/>
    </location>
</feature>
<evidence type="ECO:0000256" key="12">
    <source>
        <dbReference type="ARBA" id="ARBA00023002"/>
    </source>
</evidence>
<keyword evidence="6 16" id="KW-0132">Cell division</keyword>
<evidence type="ECO:0000256" key="3">
    <source>
        <dbReference type="ARBA" id="ARBA00004496"/>
    </source>
</evidence>
<organism evidence="18 19">
    <name type="scientific">Candidatus Fischerbacteria bacterium RBG_13_37_8</name>
    <dbReference type="NCBI Taxonomy" id="1817863"/>
    <lineage>
        <taxon>Bacteria</taxon>
        <taxon>Candidatus Fischeribacteriota</taxon>
    </lineage>
</organism>
<dbReference type="Pfam" id="PF01565">
    <property type="entry name" value="FAD_binding_4"/>
    <property type="match status" value="1"/>
</dbReference>
<comment type="subcellular location">
    <subcellularLocation>
        <location evidence="3 16">Cytoplasm</location>
    </subcellularLocation>
</comment>
<accession>A0A1F5VGA8</accession>
<comment type="catalytic activity">
    <reaction evidence="15 16">
        <text>UDP-N-acetyl-alpha-D-muramate + NADP(+) = UDP-N-acetyl-3-O-(1-carboxyvinyl)-alpha-D-glucosamine + NADPH + H(+)</text>
        <dbReference type="Rhea" id="RHEA:12248"/>
        <dbReference type="ChEBI" id="CHEBI:15378"/>
        <dbReference type="ChEBI" id="CHEBI:57783"/>
        <dbReference type="ChEBI" id="CHEBI:58349"/>
        <dbReference type="ChEBI" id="CHEBI:68483"/>
        <dbReference type="ChEBI" id="CHEBI:70757"/>
        <dbReference type="EC" id="1.3.1.98"/>
    </reaction>
</comment>
<feature type="active site" description="Proton donor" evidence="16">
    <location>
        <position position="225"/>
    </location>
</feature>
<dbReference type="GO" id="GO:0005829">
    <property type="term" value="C:cytosol"/>
    <property type="evidence" value="ECO:0007669"/>
    <property type="project" value="TreeGrafter"/>
</dbReference>
<dbReference type="InterPro" id="IPR011601">
    <property type="entry name" value="MurB_C"/>
</dbReference>
<dbReference type="GO" id="GO:0008762">
    <property type="term" value="F:UDP-N-acetylmuramate dehydrogenase activity"/>
    <property type="evidence" value="ECO:0007669"/>
    <property type="project" value="UniProtKB-UniRule"/>
</dbReference>
<keyword evidence="14 16" id="KW-0961">Cell wall biogenesis/degradation</keyword>
<dbReference type="InterPro" id="IPR036318">
    <property type="entry name" value="FAD-bd_PCMH-like_sf"/>
</dbReference>
<dbReference type="PROSITE" id="PS51387">
    <property type="entry name" value="FAD_PCMH"/>
    <property type="match status" value="1"/>
</dbReference>
<dbReference type="SUPFAM" id="SSF56194">
    <property type="entry name" value="Uridine diphospho-N-Acetylenolpyruvylglucosamine reductase, MurB, C-terminal domain"/>
    <property type="match status" value="1"/>
</dbReference>
<keyword evidence="7 16" id="KW-0285">Flavoprotein</keyword>
<dbReference type="InterPro" id="IPR016166">
    <property type="entry name" value="FAD-bd_PCMH"/>
</dbReference>
<dbReference type="NCBIfam" id="TIGR00179">
    <property type="entry name" value="murB"/>
    <property type="match status" value="1"/>
</dbReference>
<dbReference type="GO" id="GO:0008360">
    <property type="term" value="P:regulation of cell shape"/>
    <property type="evidence" value="ECO:0007669"/>
    <property type="project" value="UniProtKB-KW"/>
</dbReference>
<dbReference type="Gene3D" id="3.30.43.10">
    <property type="entry name" value="Uridine Diphospho-n-acetylenolpyruvylglucosamine Reductase, domain 2"/>
    <property type="match status" value="1"/>
</dbReference>
<proteinExistence type="inferred from homology"/>
<dbReference type="InterPro" id="IPR003170">
    <property type="entry name" value="MurB"/>
</dbReference>
<evidence type="ECO:0000256" key="4">
    <source>
        <dbReference type="ARBA" id="ARBA00004752"/>
    </source>
</evidence>
<keyword evidence="12 16" id="KW-0560">Oxidoreductase</keyword>
<dbReference type="GO" id="GO:0051301">
    <property type="term" value="P:cell division"/>
    <property type="evidence" value="ECO:0007669"/>
    <property type="project" value="UniProtKB-KW"/>
</dbReference>
<evidence type="ECO:0000256" key="10">
    <source>
        <dbReference type="ARBA" id="ARBA00022960"/>
    </source>
</evidence>
<evidence type="ECO:0000256" key="6">
    <source>
        <dbReference type="ARBA" id="ARBA00022618"/>
    </source>
</evidence>
<comment type="similarity">
    <text evidence="16">Belongs to the MurB family.</text>
</comment>
<dbReference type="SUPFAM" id="SSF56176">
    <property type="entry name" value="FAD-binding/transporter-associated domain-like"/>
    <property type="match status" value="1"/>
</dbReference>
<evidence type="ECO:0000313" key="18">
    <source>
        <dbReference type="EMBL" id="OGF62370.1"/>
    </source>
</evidence>
<evidence type="ECO:0000256" key="13">
    <source>
        <dbReference type="ARBA" id="ARBA00023306"/>
    </source>
</evidence>
<dbReference type="AlphaFoldDB" id="A0A1F5VGA8"/>
<evidence type="ECO:0000256" key="7">
    <source>
        <dbReference type="ARBA" id="ARBA00022630"/>
    </source>
</evidence>
<evidence type="ECO:0000256" key="16">
    <source>
        <dbReference type="HAMAP-Rule" id="MF_00037"/>
    </source>
</evidence>
<comment type="pathway">
    <text evidence="4 16">Cell wall biogenesis; peptidoglycan biosynthesis.</text>
</comment>
<keyword evidence="8 16" id="KW-0274">FAD</keyword>
<dbReference type="InterPro" id="IPR006094">
    <property type="entry name" value="Oxid_FAD_bind_N"/>
</dbReference>
<dbReference type="InterPro" id="IPR016169">
    <property type="entry name" value="FAD-bd_PCMH_sub2"/>
</dbReference>
<evidence type="ECO:0000256" key="8">
    <source>
        <dbReference type="ARBA" id="ARBA00022827"/>
    </source>
</evidence>
<dbReference type="Gene3D" id="3.30.465.10">
    <property type="match status" value="1"/>
</dbReference>
<keyword evidence="10 16" id="KW-0133">Cell shape</keyword>
<evidence type="ECO:0000256" key="15">
    <source>
        <dbReference type="ARBA" id="ARBA00048914"/>
    </source>
</evidence>
<dbReference type="GO" id="GO:0071949">
    <property type="term" value="F:FAD binding"/>
    <property type="evidence" value="ECO:0007669"/>
    <property type="project" value="InterPro"/>
</dbReference>
<dbReference type="InterPro" id="IPR016167">
    <property type="entry name" value="FAD-bd_PCMH_sub1"/>
</dbReference>
<dbReference type="GO" id="GO:0071555">
    <property type="term" value="P:cell wall organization"/>
    <property type="evidence" value="ECO:0007669"/>
    <property type="project" value="UniProtKB-KW"/>
</dbReference>
<sequence>MNLNDTMEHIFTTAGIPCEKNVHLKYNTTMGIGGYAAWFVRPPTVESLLELKIHLDTCQQGYKIIGKGSNLIIEEKLLQQVIISLENMSGISLGDNMIVTAGAGAPLNRLCHFAAKNALAGLECAAGIPGTVGGAVAMNAGAFGWEIKDSLVSVIILNKNNQIDVYEKDALHFQYRKSCFAPEDIILTAEFQLQQKDAKSIQENIQLYQSRRFNNQPLTEKSSGCIFKNPPGNHAGKMIEEAGLKGYRKGGAVISEKHANFIVNRFNASFEDVMQLIGQIKETVWKRFSVELENEVIIWHS</sequence>
<dbReference type="Proteomes" id="UP000178943">
    <property type="component" value="Unassembled WGS sequence"/>
</dbReference>
<evidence type="ECO:0000256" key="1">
    <source>
        <dbReference type="ARBA" id="ARBA00001974"/>
    </source>
</evidence>
<comment type="function">
    <text evidence="2 16">Cell wall formation.</text>
</comment>
<evidence type="ECO:0000256" key="14">
    <source>
        <dbReference type="ARBA" id="ARBA00023316"/>
    </source>
</evidence>
<dbReference type="Gene3D" id="3.90.78.10">
    <property type="entry name" value="UDP-N-acetylenolpyruvoylglucosamine reductase, C-terminal domain"/>
    <property type="match status" value="1"/>
</dbReference>
<keyword evidence="13 16" id="KW-0131">Cell cycle</keyword>
<evidence type="ECO:0000256" key="11">
    <source>
        <dbReference type="ARBA" id="ARBA00022984"/>
    </source>
</evidence>
<evidence type="ECO:0000313" key="19">
    <source>
        <dbReference type="Proteomes" id="UP000178943"/>
    </source>
</evidence>
<gene>
    <name evidence="16" type="primary">murB</name>
    <name evidence="18" type="ORF">A2Y62_17120</name>
</gene>
<evidence type="ECO:0000256" key="9">
    <source>
        <dbReference type="ARBA" id="ARBA00022857"/>
    </source>
</evidence>
<comment type="cofactor">
    <cofactor evidence="1 16">
        <name>FAD</name>
        <dbReference type="ChEBI" id="CHEBI:57692"/>
    </cofactor>
</comment>
<dbReference type="EC" id="1.3.1.98" evidence="16"/>
<dbReference type="PANTHER" id="PTHR21071">
    <property type="entry name" value="UDP-N-ACETYLENOLPYRUVOYLGLUCOSAMINE REDUCTASE"/>
    <property type="match status" value="1"/>
</dbReference>
<feature type="domain" description="FAD-binding PCMH-type" evidence="17">
    <location>
        <begin position="31"/>
        <end position="196"/>
    </location>
</feature>
<dbReference type="STRING" id="1817863.A2Y62_17120"/>
<comment type="caution">
    <text evidence="18">The sequence shown here is derived from an EMBL/GenBank/DDBJ whole genome shotgun (WGS) entry which is preliminary data.</text>
</comment>
<keyword evidence="11 16" id="KW-0573">Peptidoglycan synthesis</keyword>
<feature type="active site" evidence="16">
    <location>
        <position position="176"/>
    </location>
</feature>
<dbReference type="EMBL" id="MFGW01000180">
    <property type="protein sequence ID" value="OGF62370.1"/>
    <property type="molecule type" value="Genomic_DNA"/>
</dbReference>
<protein>
    <recommendedName>
        <fullName evidence="16">UDP-N-acetylenolpyruvoylglucosamine reductase</fullName>
        <ecNumber evidence="16">1.3.1.98</ecNumber>
    </recommendedName>
    <alternativeName>
        <fullName evidence="16">UDP-N-acetylmuramate dehydrogenase</fullName>
    </alternativeName>
</protein>
<name>A0A1F5VGA8_9BACT</name>
<dbReference type="InterPro" id="IPR036635">
    <property type="entry name" value="MurB_C_sf"/>
</dbReference>
<dbReference type="NCBIfam" id="NF010480">
    <property type="entry name" value="PRK13905.1"/>
    <property type="match status" value="1"/>
</dbReference>
<evidence type="ECO:0000256" key="2">
    <source>
        <dbReference type="ARBA" id="ARBA00003921"/>
    </source>
</evidence>
<keyword evidence="5 16" id="KW-0963">Cytoplasm</keyword>
<evidence type="ECO:0000256" key="5">
    <source>
        <dbReference type="ARBA" id="ARBA00022490"/>
    </source>
</evidence>
<evidence type="ECO:0000259" key="17">
    <source>
        <dbReference type="PROSITE" id="PS51387"/>
    </source>
</evidence>